<gene>
    <name evidence="2" type="ORF">SAMN06297251_12813</name>
</gene>
<evidence type="ECO:0000313" key="3">
    <source>
        <dbReference type="Proteomes" id="UP000192656"/>
    </source>
</evidence>
<protein>
    <submittedName>
        <fullName evidence="2">Helix-turn-helix domain-containing protein</fullName>
    </submittedName>
</protein>
<evidence type="ECO:0000256" key="1">
    <source>
        <dbReference type="SAM" id="MobiDB-lite"/>
    </source>
</evidence>
<evidence type="ECO:0000313" key="2">
    <source>
        <dbReference type="EMBL" id="SMD10672.1"/>
    </source>
</evidence>
<feature type="region of interest" description="Disordered" evidence="1">
    <location>
        <begin position="59"/>
        <end position="102"/>
    </location>
</feature>
<dbReference type="Proteomes" id="UP000192656">
    <property type="component" value="Unassembled WGS sequence"/>
</dbReference>
<name>A0A1W2EMD0_9HYPH</name>
<dbReference type="RefSeq" id="WP_084412549.1">
    <property type="nucleotide sequence ID" value="NZ_FWXR01000028.1"/>
</dbReference>
<reference evidence="2 3" key="1">
    <citation type="submission" date="2017-04" db="EMBL/GenBank/DDBJ databases">
        <authorList>
            <person name="Afonso C.L."/>
            <person name="Miller P.J."/>
            <person name="Scott M.A."/>
            <person name="Spackman E."/>
            <person name="Goraichik I."/>
            <person name="Dimitrov K.M."/>
            <person name="Suarez D.L."/>
            <person name="Swayne D.E."/>
        </authorList>
    </citation>
    <scope>NUCLEOTIDE SEQUENCE [LARGE SCALE GENOMIC DNA]</scope>
    <source>
        <strain evidence="2 3">CGMCC 1.10972</strain>
    </source>
</reference>
<proteinExistence type="predicted"/>
<keyword evidence="3" id="KW-1185">Reference proteome</keyword>
<sequence>MASAGPAHEGTGEPDLFAIEVAETARRQAAPSFEAKAAIWREFREGLISFAEAQRRSAKIGALQPEKPQRPIASGKGAPRPPVARPRHSRPAPNASRQYANPMATTALRDDRLTPGARALLVVLRARCGKGRRTEAAKGTLAAIMSRSTRTIRRYLGDLERFGYIVTEIRRTARGFHTGLVIEITEAVMPFFTEPKGLARWLGESALAKPFLPFATGSRTVRVAGLRDEKGMTVLSSKNQTDNDSSYRFQNAHENYHGAALIGPS</sequence>
<accession>A0A1W2EMD0</accession>
<organism evidence="2 3">
    <name type="scientific">Fulvimarina manganoxydans</name>
    <dbReference type="NCBI Taxonomy" id="937218"/>
    <lineage>
        <taxon>Bacteria</taxon>
        <taxon>Pseudomonadati</taxon>
        <taxon>Pseudomonadota</taxon>
        <taxon>Alphaproteobacteria</taxon>
        <taxon>Hyphomicrobiales</taxon>
        <taxon>Aurantimonadaceae</taxon>
        <taxon>Fulvimarina</taxon>
    </lineage>
</organism>
<dbReference type="OrthoDB" id="1430792at2"/>
<dbReference type="EMBL" id="FWXR01000028">
    <property type="protein sequence ID" value="SMD10672.1"/>
    <property type="molecule type" value="Genomic_DNA"/>
</dbReference>
<dbReference type="AlphaFoldDB" id="A0A1W2EMD0"/>